<dbReference type="Proteomes" id="UP000004510">
    <property type="component" value="Unassembled WGS sequence"/>
</dbReference>
<dbReference type="PATRIC" id="fig|742159.3.peg.1579"/>
<sequence length="137" mass="14569">MAWTASWWDRNEILAVGEKRGAGIMAILKRVAESGRPVVPFTLNGQACSALAGDTVLTAVLTQSDCVRHSEFSGAPRAGFCMMGACQDCWMQHEDGTRLRACSTFIEAGMRLQTTPLAPAAVPGTLAAAAWPEDDIA</sequence>
<dbReference type="Gene3D" id="3.10.20.440">
    <property type="entry name" value="2Fe-2S iron-sulphur cluster binding domain, sarcosine oxidase, alpha subunit, N-terminal domain"/>
    <property type="match status" value="1"/>
</dbReference>
<evidence type="ECO:0000313" key="2">
    <source>
        <dbReference type="EMBL" id="EFF77944.1"/>
    </source>
</evidence>
<evidence type="ECO:0000256" key="1">
    <source>
        <dbReference type="ARBA" id="ARBA00023002"/>
    </source>
</evidence>
<gene>
    <name evidence="2" type="ORF">HMPREF0004_0730</name>
</gene>
<evidence type="ECO:0008006" key="4">
    <source>
        <dbReference type="Google" id="ProtNLM"/>
    </source>
</evidence>
<reference evidence="3" key="1">
    <citation type="submission" date="2010-03" db="EMBL/GenBank/DDBJ databases">
        <title>Complete sequence of Mobiluncus curtisii ATCC 43063.</title>
        <authorList>
            <person name="Muzny D."/>
            <person name="Qin X."/>
            <person name="Deng J."/>
            <person name="Jiang H."/>
            <person name="Liu Y."/>
            <person name="Qu J."/>
            <person name="Song X.-Z."/>
            <person name="Zhang L."/>
            <person name="Thornton R."/>
            <person name="Coyle M."/>
            <person name="Francisco L."/>
            <person name="Jackson L."/>
            <person name="Javaid M."/>
            <person name="Korchina V."/>
            <person name="Kovar C."/>
            <person name="Mata R."/>
            <person name="Mathew T."/>
            <person name="Ngo R."/>
            <person name="Nguyen L."/>
            <person name="Nguyen N."/>
            <person name="Okwuonu G."/>
            <person name="Ongeri F."/>
            <person name="Pham C."/>
            <person name="Simmons D."/>
            <person name="Wilczek-Boney K."/>
            <person name="Hale W."/>
            <person name="Jakkamsetti A."/>
            <person name="Pham P."/>
            <person name="Ruth R."/>
            <person name="San Lucas F."/>
            <person name="Warren J."/>
            <person name="Zhang J."/>
            <person name="Zhao Z."/>
            <person name="Zhou C."/>
            <person name="Zhu D."/>
            <person name="Lee S."/>
            <person name="Bess C."/>
            <person name="Blankenburg K."/>
            <person name="Forbes L."/>
            <person name="Fu Q."/>
            <person name="Gubbala S."/>
            <person name="Hirani K."/>
            <person name="Jayaseelan J.C."/>
            <person name="Lara F."/>
            <person name="Munidasa M."/>
            <person name="Palculict T."/>
            <person name="Patil S."/>
            <person name="Pu L.-L."/>
            <person name="Saada N."/>
            <person name="Tang L."/>
            <person name="Weissenberger G."/>
            <person name="Zhu Y."/>
            <person name="Hemphill L."/>
            <person name="Shang Y."/>
            <person name="Youmans B."/>
            <person name="Ayvaz T."/>
            <person name="Ross M."/>
            <person name="Santibanez J."/>
            <person name="Aqrawi P."/>
            <person name="Gross S."/>
            <person name="Joshi V."/>
            <person name="Fowler G."/>
            <person name="Nazareth L."/>
            <person name="Reid J."/>
            <person name="Worley K."/>
            <person name="Petrosino J."/>
            <person name="Highlander S."/>
            <person name="Gibbs R."/>
            <person name="Gibbs R."/>
        </authorList>
    </citation>
    <scope>NUCLEOTIDE SEQUENCE [LARGE SCALE GENOMIC DNA]</scope>
    <source>
        <strain evidence="3">ATCC 43553</strain>
    </source>
</reference>
<dbReference type="EMBL" id="ADMS01000018">
    <property type="protein sequence ID" value="EFF77944.1"/>
    <property type="molecule type" value="Genomic_DNA"/>
</dbReference>
<dbReference type="InterPro" id="IPR042204">
    <property type="entry name" value="2Fe-2S-bd_N"/>
</dbReference>
<dbReference type="SUPFAM" id="SSF54292">
    <property type="entry name" value="2Fe-2S ferredoxin-like"/>
    <property type="match status" value="1"/>
</dbReference>
<name>D4X5I3_9BURK</name>
<organism evidence="2 3">
    <name type="scientific">Achromobacter piechaudii ATCC 43553</name>
    <dbReference type="NCBI Taxonomy" id="742159"/>
    <lineage>
        <taxon>Bacteria</taxon>
        <taxon>Pseudomonadati</taxon>
        <taxon>Pseudomonadota</taxon>
        <taxon>Betaproteobacteria</taxon>
        <taxon>Burkholderiales</taxon>
        <taxon>Alcaligenaceae</taxon>
        <taxon>Achromobacter</taxon>
    </lineage>
</organism>
<proteinExistence type="predicted"/>
<dbReference type="Pfam" id="PF13510">
    <property type="entry name" value="Fer2_4"/>
    <property type="match status" value="1"/>
</dbReference>
<dbReference type="GO" id="GO:0016491">
    <property type="term" value="F:oxidoreductase activity"/>
    <property type="evidence" value="ECO:0007669"/>
    <property type="project" value="UniProtKB-KW"/>
</dbReference>
<dbReference type="GO" id="GO:0051536">
    <property type="term" value="F:iron-sulfur cluster binding"/>
    <property type="evidence" value="ECO:0007669"/>
    <property type="project" value="InterPro"/>
</dbReference>
<dbReference type="HOGENOM" id="CLU_1860824_0_0_4"/>
<accession>D4X5I3</accession>
<keyword evidence="1" id="KW-0560">Oxidoreductase</keyword>
<protein>
    <recommendedName>
        <fullName evidence="4">2Fe-2S iron-sulfur cluster binding domain protein</fullName>
    </recommendedName>
</protein>
<dbReference type="AlphaFoldDB" id="D4X5I3"/>
<dbReference type="eggNOG" id="COG1034">
    <property type="taxonomic scope" value="Bacteria"/>
</dbReference>
<evidence type="ECO:0000313" key="3">
    <source>
        <dbReference type="Proteomes" id="UP000004510"/>
    </source>
</evidence>
<dbReference type="InterPro" id="IPR036010">
    <property type="entry name" value="2Fe-2S_ferredoxin-like_sf"/>
</dbReference>
<comment type="caution">
    <text evidence="2">The sequence shown here is derived from an EMBL/GenBank/DDBJ whole genome shotgun (WGS) entry which is preliminary data.</text>
</comment>